<dbReference type="EnsemblPlants" id="PGSC0003DMT400090550">
    <property type="protein sequence ID" value="PGSC0003DMT400090550"/>
    <property type="gene ID" value="PGSC0003DMG400040121"/>
</dbReference>
<evidence type="ECO:0000313" key="2">
    <source>
        <dbReference type="Proteomes" id="UP000011115"/>
    </source>
</evidence>
<dbReference type="HOGENOM" id="CLU_977967_0_0_1"/>
<name>M1DKM9_SOLTU</name>
<dbReference type="PaxDb" id="4113-PGSC0003DMT400090550"/>
<dbReference type="InParanoid" id="M1DKM9"/>
<accession>M1DKM9</accession>
<keyword evidence="2" id="KW-1185">Reference proteome</keyword>
<proteinExistence type="predicted"/>
<sequence>MMAARSVEGNGGSDFNEFVIISLIVADEKIVVTPVPSQYCGSQIKMSNFANRLYISGFVEMDFLVFSRDKDGERWTWTSVMNIPTLGSFVGLGNHNCYLDDIIFLKENENILWRKMDGGFLEYDVRKKETSHSLLTTKKSDDKRGEETIDITPGVEWITRVDIARKAVEIIGKGLNEVDSKFKTLEDFALEENDNIRNKCEGCQHAEYEMKEVITSLECRLLDVLSTIEAIKAEMKSVKEGIKVRGLVSLNKDMEAKVEAPKLPMFKSVRDHPRRDPTSHVFHLV</sequence>
<dbReference type="Gramene" id="PGSC0003DMT400090550">
    <property type="protein sequence ID" value="PGSC0003DMT400090550"/>
    <property type="gene ID" value="PGSC0003DMG400040121"/>
</dbReference>
<reference evidence="2" key="1">
    <citation type="journal article" date="2011" name="Nature">
        <title>Genome sequence and analysis of the tuber crop potato.</title>
        <authorList>
            <consortium name="The Potato Genome Sequencing Consortium"/>
        </authorList>
    </citation>
    <scope>NUCLEOTIDE SEQUENCE [LARGE SCALE GENOMIC DNA]</scope>
    <source>
        <strain evidence="2">cv. DM1-3 516 R44</strain>
    </source>
</reference>
<protein>
    <submittedName>
        <fullName evidence="1">Uncharacterized protein</fullName>
    </submittedName>
</protein>
<organism evidence="1 2">
    <name type="scientific">Solanum tuberosum</name>
    <name type="common">Potato</name>
    <dbReference type="NCBI Taxonomy" id="4113"/>
    <lineage>
        <taxon>Eukaryota</taxon>
        <taxon>Viridiplantae</taxon>
        <taxon>Streptophyta</taxon>
        <taxon>Embryophyta</taxon>
        <taxon>Tracheophyta</taxon>
        <taxon>Spermatophyta</taxon>
        <taxon>Magnoliopsida</taxon>
        <taxon>eudicotyledons</taxon>
        <taxon>Gunneridae</taxon>
        <taxon>Pentapetalae</taxon>
        <taxon>asterids</taxon>
        <taxon>lamiids</taxon>
        <taxon>Solanales</taxon>
        <taxon>Solanaceae</taxon>
        <taxon>Solanoideae</taxon>
        <taxon>Solaneae</taxon>
        <taxon>Solanum</taxon>
    </lineage>
</organism>
<dbReference type="Proteomes" id="UP000011115">
    <property type="component" value="Unassembled WGS sequence"/>
</dbReference>
<reference evidence="1" key="2">
    <citation type="submission" date="2015-06" db="UniProtKB">
        <authorList>
            <consortium name="EnsemblPlants"/>
        </authorList>
    </citation>
    <scope>IDENTIFICATION</scope>
    <source>
        <strain evidence="1">DM1-3 516 R44</strain>
    </source>
</reference>
<dbReference type="AlphaFoldDB" id="M1DKM9"/>
<evidence type="ECO:0000313" key="1">
    <source>
        <dbReference type="EnsemblPlants" id="PGSC0003DMT400090550"/>
    </source>
</evidence>